<dbReference type="STRING" id="1193181.BN10_1730012"/>
<dbReference type="HOGENOM" id="CLU_009902_6_1_11"/>
<dbReference type="InterPro" id="IPR011249">
    <property type="entry name" value="Metalloenz_LuxS/M16"/>
</dbReference>
<dbReference type="RefSeq" id="WP_010852129.1">
    <property type="nucleotide sequence ID" value="NZ_HF570956.1"/>
</dbReference>
<dbReference type="OrthoDB" id="9811314at2"/>
<evidence type="ECO:0000259" key="2">
    <source>
        <dbReference type="Pfam" id="PF05193"/>
    </source>
</evidence>
<dbReference type="Gene3D" id="3.30.830.10">
    <property type="entry name" value="Metalloenzyme, LuxS/M16 peptidase-like"/>
    <property type="match status" value="2"/>
</dbReference>
<protein>
    <submittedName>
        <fullName evidence="3">Putative protease</fullName>
    </submittedName>
</protein>
<feature type="domain" description="Peptidase M16 N-terminal" evidence="1">
    <location>
        <begin position="35"/>
        <end position="147"/>
    </location>
</feature>
<reference evidence="3 4" key="1">
    <citation type="journal article" date="2013" name="ISME J.">
        <title>A metabolic model for members of the genus Tetrasphaera involved in enhanced biological phosphorus removal.</title>
        <authorList>
            <person name="Kristiansen R."/>
            <person name="Nguyen H.T.T."/>
            <person name="Saunders A.M."/>
            <person name="Nielsen J.L."/>
            <person name="Wimmer R."/>
            <person name="Le V.Q."/>
            <person name="McIlroy S.J."/>
            <person name="Petrovski S."/>
            <person name="Seviour R.J."/>
            <person name="Calteau A."/>
            <person name="Nielsen K.L."/>
            <person name="Nielsen P.H."/>
        </authorList>
    </citation>
    <scope>NUCLEOTIDE SEQUENCE [LARGE SCALE GENOMIC DNA]</scope>
    <source>
        <strain evidence="3 4">Lp2</strain>
    </source>
</reference>
<dbReference type="InterPro" id="IPR050361">
    <property type="entry name" value="MPP/UQCRC_Complex"/>
</dbReference>
<dbReference type="InterPro" id="IPR007863">
    <property type="entry name" value="Peptidase_M16_C"/>
</dbReference>
<dbReference type="GO" id="GO:0006508">
    <property type="term" value="P:proteolysis"/>
    <property type="evidence" value="ECO:0007669"/>
    <property type="project" value="UniProtKB-KW"/>
</dbReference>
<keyword evidence="4" id="KW-1185">Reference proteome</keyword>
<dbReference type="SUPFAM" id="SSF63411">
    <property type="entry name" value="LuxS/MPP-like metallohydrolase"/>
    <property type="match status" value="2"/>
</dbReference>
<feature type="domain" description="Peptidase M16 C-terminal" evidence="2">
    <location>
        <begin position="202"/>
        <end position="353"/>
    </location>
</feature>
<proteinExistence type="predicted"/>
<dbReference type="Proteomes" id="UP000013167">
    <property type="component" value="Unassembled WGS sequence"/>
</dbReference>
<gene>
    <name evidence="3" type="ORF">BN10_1730012</name>
</gene>
<comment type="caution">
    <text evidence="3">The sequence shown here is derived from an EMBL/GenBank/DDBJ whole genome shotgun (WGS) entry which is preliminary data.</text>
</comment>
<dbReference type="Pfam" id="PF05193">
    <property type="entry name" value="Peptidase_M16_C"/>
    <property type="match status" value="1"/>
</dbReference>
<evidence type="ECO:0000259" key="1">
    <source>
        <dbReference type="Pfam" id="PF00675"/>
    </source>
</evidence>
<keyword evidence="3" id="KW-0645">Protease</keyword>
<dbReference type="InterPro" id="IPR011765">
    <property type="entry name" value="Pept_M16_N"/>
</dbReference>
<organism evidence="3 4">
    <name type="scientific">Phycicoccus elongatus Lp2</name>
    <dbReference type="NCBI Taxonomy" id="1193181"/>
    <lineage>
        <taxon>Bacteria</taxon>
        <taxon>Bacillati</taxon>
        <taxon>Actinomycetota</taxon>
        <taxon>Actinomycetes</taxon>
        <taxon>Micrococcales</taxon>
        <taxon>Intrasporangiaceae</taxon>
        <taxon>Phycicoccus</taxon>
    </lineage>
</organism>
<dbReference type="Pfam" id="PF00675">
    <property type="entry name" value="Peptidase_M16"/>
    <property type="match status" value="1"/>
</dbReference>
<dbReference type="EMBL" id="CAIZ01000083">
    <property type="protein sequence ID" value="CCH69495.1"/>
    <property type="molecule type" value="Genomic_DNA"/>
</dbReference>
<name>N0E175_9MICO</name>
<sequence>MSDRPGVEPPGPWLQPLPTEETLSNGVRLLRMHLPGQQVISARLMVPVTLADEERVHEGVSVMMARLLDEGAGDLDAEAFAAALERHGAALGASAVEGGLSVDLDVPVRHLSGALRLMADAVGRPTFPEDEVRRVLRNRLAEIDYETASAPHRAGRELIATLWDPASRAARPAAGTPSTIGALTRSAIVERHAALAAAGGALVIAGDLQGIDVREAVEGSVGEWTGSGTAAAEPAAALPRLDGHTVVVVDRPGSVQSELAIGAPAPGRADPSWAAYPVMAYLLGGSPGARIDAVLREDKGYTYGIRAAMRPRALGGSFAVTGSVRTEVTAEALDLLRGILADTVKGFSRAELATGVDFITRATPGRWATADVIADELSALTLERLPMDFPSLTLRAMRRLAPDQVTEAAAAVASSVCSTVIVGDADAIIDDVRALGIGEVHVVTD</sequence>
<dbReference type="PANTHER" id="PTHR11851">
    <property type="entry name" value="METALLOPROTEASE"/>
    <property type="match status" value="1"/>
</dbReference>
<dbReference type="GO" id="GO:0008233">
    <property type="term" value="F:peptidase activity"/>
    <property type="evidence" value="ECO:0007669"/>
    <property type="project" value="UniProtKB-KW"/>
</dbReference>
<dbReference type="eggNOG" id="COG0612">
    <property type="taxonomic scope" value="Bacteria"/>
</dbReference>
<dbReference type="GO" id="GO:0046872">
    <property type="term" value="F:metal ion binding"/>
    <property type="evidence" value="ECO:0007669"/>
    <property type="project" value="InterPro"/>
</dbReference>
<keyword evidence="3" id="KW-0378">Hydrolase</keyword>
<evidence type="ECO:0000313" key="3">
    <source>
        <dbReference type="EMBL" id="CCH69495.1"/>
    </source>
</evidence>
<evidence type="ECO:0000313" key="4">
    <source>
        <dbReference type="Proteomes" id="UP000013167"/>
    </source>
</evidence>
<dbReference type="PANTHER" id="PTHR11851:SF224">
    <property type="entry name" value="PROCESSING PROTEASE"/>
    <property type="match status" value="1"/>
</dbReference>
<accession>N0E175</accession>
<dbReference type="AlphaFoldDB" id="N0E175"/>